<keyword evidence="3" id="KW-1185">Reference proteome</keyword>
<accession>A0A164UKR2</accession>
<feature type="region of interest" description="Disordered" evidence="1">
    <location>
        <begin position="1"/>
        <end position="224"/>
    </location>
</feature>
<sequence>MDNEAPEISTLREEVTPPPAPPAVQSKFRIKLPGRPAPPPEADALPPPPDSRHLQTPTTSRYPSEDEPMHEEEEDEIEEDQLIDDDDDFGSPNKHLSARSTPSVSPSKKATKGRGKKSQNAKLPDPSSMMSTFEVAPKDPQPVRTTEESWVPVQTFIPPTVPVPVAKPARKKLAPKKAGTTTKARKSKLSQVASASHLDEIGSVSEAVPGTTASSPMHPDLDAADYEPVHASHSIASPYPPLEEASYDPGLEPVPLWPPPTKSFSVQPPVKIQTAYAPALPLEKNTPKPRAWKIANREIRGIGGGRWFVRAWVGDKDSDYAAAAALNPKPAVAATSSSGTTGRKYKFLKPDTTTERSTPVIPDVNIVLPPAEQTSSFQVSLEGTPVNGVEDVEMAAVTA</sequence>
<dbReference type="Proteomes" id="UP000076722">
    <property type="component" value="Unassembled WGS sequence"/>
</dbReference>
<dbReference type="STRING" id="1314777.A0A164UKR2"/>
<proteinExistence type="predicted"/>
<feature type="compositionally biased region" description="Polar residues" evidence="1">
    <location>
        <begin position="98"/>
        <end position="108"/>
    </location>
</feature>
<evidence type="ECO:0000256" key="1">
    <source>
        <dbReference type="SAM" id="MobiDB-lite"/>
    </source>
</evidence>
<protein>
    <submittedName>
        <fullName evidence="2">Uncharacterized protein</fullName>
    </submittedName>
</protein>
<evidence type="ECO:0000313" key="2">
    <source>
        <dbReference type="EMBL" id="KZS93322.1"/>
    </source>
</evidence>
<dbReference type="OrthoDB" id="3229208at2759"/>
<dbReference type="EMBL" id="KV419407">
    <property type="protein sequence ID" value="KZS93322.1"/>
    <property type="molecule type" value="Genomic_DNA"/>
</dbReference>
<feature type="compositionally biased region" description="Basic residues" evidence="1">
    <location>
        <begin position="109"/>
        <end position="119"/>
    </location>
</feature>
<organism evidence="2 3">
    <name type="scientific">Sistotremastrum niveocremeum HHB9708</name>
    <dbReference type="NCBI Taxonomy" id="1314777"/>
    <lineage>
        <taxon>Eukaryota</taxon>
        <taxon>Fungi</taxon>
        <taxon>Dikarya</taxon>
        <taxon>Basidiomycota</taxon>
        <taxon>Agaricomycotina</taxon>
        <taxon>Agaricomycetes</taxon>
        <taxon>Sistotremastrales</taxon>
        <taxon>Sistotremastraceae</taxon>
        <taxon>Sertulicium</taxon>
        <taxon>Sertulicium niveocremeum</taxon>
    </lineage>
</organism>
<reference evidence="2 3" key="1">
    <citation type="journal article" date="2016" name="Mol. Biol. Evol.">
        <title>Comparative Genomics of Early-Diverging Mushroom-Forming Fungi Provides Insights into the Origins of Lignocellulose Decay Capabilities.</title>
        <authorList>
            <person name="Nagy L.G."/>
            <person name="Riley R."/>
            <person name="Tritt A."/>
            <person name="Adam C."/>
            <person name="Daum C."/>
            <person name="Floudas D."/>
            <person name="Sun H."/>
            <person name="Yadav J.S."/>
            <person name="Pangilinan J."/>
            <person name="Larsson K.H."/>
            <person name="Matsuura K."/>
            <person name="Barry K."/>
            <person name="Labutti K."/>
            <person name="Kuo R."/>
            <person name="Ohm R.A."/>
            <person name="Bhattacharya S.S."/>
            <person name="Shirouzu T."/>
            <person name="Yoshinaga Y."/>
            <person name="Martin F.M."/>
            <person name="Grigoriev I.V."/>
            <person name="Hibbett D.S."/>
        </authorList>
    </citation>
    <scope>NUCLEOTIDE SEQUENCE [LARGE SCALE GENOMIC DNA]</scope>
    <source>
        <strain evidence="2 3">HHB9708</strain>
    </source>
</reference>
<evidence type="ECO:0000313" key="3">
    <source>
        <dbReference type="Proteomes" id="UP000076722"/>
    </source>
</evidence>
<feature type="compositionally biased region" description="Pro residues" evidence="1">
    <location>
        <begin position="35"/>
        <end position="49"/>
    </location>
</feature>
<name>A0A164UKR2_9AGAM</name>
<gene>
    <name evidence="2" type="ORF">SISNIDRAFT_454481</name>
</gene>
<feature type="compositionally biased region" description="Acidic residues" evidence="1">
    <location>
        <begin position="65"/>
        <end position="89"/>
    </location>
</feature>
<dbReference type="AlphaFoldDB" id="A0A164UKR2"/>